<dbReference type="Proteomes" id="UP001582793">
    <property type="component" value="Unassembled WGS sequence"/>
</dbReference>
<evidence type="ECO:0000313" key="1">
    <source>
        <dbReference type="EMBL" id="MFB6392829.1"/>
    </source>
</evidence>
<evidence type="ECO:0000313" key="2">
    <source>
        <dbReference type="Proteomes" id="UP001582793"/>
    </source>
</evidence>
<sequence length="42" mass="4579">MGFPGGRALLEYVGPDREVARWSLLVGWPDELPELRAASPAV</sequence>
<organism evidence="1 2">
    <name type="scientific">Polymorphospora lycopeni</name>
    <dbReference type="NCBI Taxonomy" id="3140240"/>
    <lineage>
        <taxon>Bacteria</taxon>
        <taxon>Bacillati</taxon>
        <taxon>Actinomycetota</taxon>
        <taxon>Actinomycetes</taxon>
        <taxon>Micromonosporales</taxon>
        <taxon>Micromonosporaceae</taxon>
        <taxon>Polymorphospora</taxon>
    </lineage>
</organism>
<keyword evidence="2" id="KW-1185">Reference proteome</keyword>
<comment type="caution">
    <text evidence="1">The sequence shown here is derived from an EMBL/GenBank/DDBJ whole genome shotgun (WGS) entry which is preliminary data.</text>
</comment>
<gene>
    <name evidence="1" type="ORF">AAFH96_06855</name>
</gene>
<accession>A0ABV5CLG1</accession>
<proteinExistence type="predicted"/>
<dbReference type="EMBL" id="JBCGDC010000013">
    <property type="protein sequence ID" value="MFB6392829.1"/>
    <property type="molecule type" value="Genomic_DNA"/>
</dbReference>
<reference evidence="1 2" key="1">
    <citation type="submission" date="2024-04" db="EMBL/GenBank/DDBJ databases">
        <title>Polymorphospora sp. isolated from Baiyangdian Lake in Xiong'an New Area.</title>
        <authorList>
            <person name="Zhang X."/>
            <person name="Liu J."/>
        </authorList>
    </citation>
    <scope>NUCLEOTIDE SEQUENCE [LARGE SCALE GENOMIC DNA]</scope>
    <source>
        <strain evidence="1 2">2-325</strain>
    </source>
</reference>
<name>A0ABV5CLG1_9ACTN</name>
<protein>
    <submittedName>
        <fullName evidence="1">Uncharacterized protein</fullName>
    </submittedName>
</protein>